<evidence type="ECO:0000313" key="2">
    <source>
        <dbReference type="Proteomes" id="UP000295418"/>
    </source>
</evidence>
<evidence type="ECO:0000313" key="1">
    <source>
        <dbReference type="EMBL" id="TCZ74045.1"/>
    </source>
</evidence>
<dbReference type="Pfam" id="PF11731">
    <property type="entry name" value="Cdd1"/>
    <property type="match status" value="1"/>
</dbReference>
<dbReference type="AlphaFoldDB" id="A0A4R4E8G1"/>
<accession>A0A4R4E8G1</accession>
<dbReference type="InterPro" id="IPR021725">
    <property type="entry name" value="Cdd1"/>
</dbReference>
<organism evidence="1 2">
    <name type="scientific">Paenibacillus albiflavus</name>
    <dbReference type="NCBI Taxonomy" id="2545760"/>
    <lineage>
        <taxon>Bacteria</taxon>
        <taxon>Bacillati</taxon>
        <taxon>Bacillota</taxon>
        <taxon>Bacilli</taxon>
        <taxon>Bacillales</taxon>
        <taxon>Paenibacillaceae</taxon>
        <taxon>Paenibacillus</taxon>
    </lineage>
</organism>
<protein>
    <submittedName>
        <fullName evidence="1">Pathogenicity locus</fullName>
    </submittedName>
</protein>
<dbReference type="Proteomes" id="UP000295418">
    <property type="component" value="Unassembled WGS sequence"/>
</dbReference>
<dbReference type="OrthoDB" id="666031at2"/>
<dbReference type="EMBL" id="SKFG01000028">
    <property type="protein sequence ID" value="TCZ74045.1"/>
    <property type="molecule type" value="Genomic_DNA"/>
</dbReference>
<keyword evidence="2" id="KW-1185">Reference proteome</keyword>
<reference evidence="1 2" key="1">
    <citation type="submission" date="2019-03" db="EMBL/GenBank/DDBJ databases">
        <authorList>
            <person name="Kim M.K.M."/>
        </authorList>
    </citation>
    <scope>NUCLEOTIDE SEQUENCE [LARGE SCALE GENOMIC DNA]</scope>
    <source>
        <strain evidence="1 2">18JY21-1</strain>
    </source>
</reference>
<proteinExistence type="predicted"/>
<comment type="caution">
    <text evidence="1">The sequence shown here is derived from an EMBL/GenBank/DDBJ whole genome shotgun (WGS) entry which is preliminary data.</text>
</comment>
<name>A0A4R4E8G1_9BACL</name>
<gene>
    <name evidence="1" type="ORF">E0485_20350</name>
</gene>
<sequence length="168" mass="19410">MPSASPKLPITDAERTKLRACKWKLKDIAYKSVEELSLHLEISKDRAKYLRALAIFQSIPSIGPIIAQAVVELGYYSLEDLEQVSGVELIDRLEEFYGYWHDPCVEDAMRCITYHAKHPGSNQSWFDFTDERKKYRAEHGYPATRPTLAWHEVKSKGESSFARTYPRK</sequence>